<dbReference type="AlphaFoldDB" id="A0A849H9V7"/>
<keyword evidence="3" id="KW-1185">Reference proteome</keyword>
<feature type="transmembrane region" description="Helical" evidence="1">
    <location>
        <begin position="12"/>
        <end position="34"/>
    </location>
</feature>
<feature type="transmembrane region" description="Helical" evidence="1">
    <location>
        <begin position="111"/>
        <end position="128"/>
    </location>
</feature>
<name>A0A849H9V7_9MICO</name>
<evidence type="ECO:0000256" key="1">
    <source>
        <dbReference type="SAM" id="Phobius"/>
    </source>
</evidence>
<sequence>MSRLSRTPAERDLQVFAVVCVGVLVVAVLAVFALQLPSLANDPGDRPSGRSLLAWPSIVAGAALLAVSLRLPVLVARHRSDIATTPGLKSQYVTGALLPLVFGVFVPLFWWLGPAASLVGLVALVLVLRVRQVSRRASTDGLDIHSPKAWGSAATGSGLTFGRALLVGLILGIVIIGAVFAWAALGS</sequence>
<organism evidence="2 3">
    <name type="scientific">Knoellia koreensis</name>
    <dbReference type="NCBI Taxonomy" id="2730921"/>
    <lineage>
        <taxon>Bacteria</taxon>
        <taxon>Bacillati</taxon>
        <taxon>Actinomycetota</taxon>
        <taxon>Actinomycetes</taxon>
        <taxon>Micrococcales</taxon>
        <taxon>Intrasporangiaceae</taxon>
        <taxon>Knoellia</taxon>
    </lineage>
</organism>
<keyword evidence="1" id="KW-0812">Transmembrane</keyword>
<feature type="transmembrane region" description="Helical" evidence="1">
    <location>
        <begin position="88"/>
        <end position="105"/>
    </location>
</feature>
<feature type="transmembrane region" description="Helical" evidence="1">
    <location>
        <begin position="54"/>
        <end position="76"/>
    </location>
</feature>
<keyword evidence="1" id="KW-1133">Transmembrane helix</keyword>
<protein>
    <submittedName>
        <fullName evidence="2">Uncharacterized protein</fullName>
    </submittedName>
</protein>
<dbReference type="Proteomes" id="UP000588586">
    <property type="component" value="Unassembled WGS sequence"/>
</dbReference>
<feature type="transmembrane region" description="Helical" evidence="1">
    <location>
        <begin position="164"/>
        <end position="185"/>
    </location>
</feature>
<gene>
    <name evidence="2" type="ORF">HJG52_10925</name>
</gene>
<accession>A0A849H9V7</accession>
<dbReference type="RefSeq" id="WP_171243613.1">
    <property type="nucleotide sequence ID" value="NZ_JABEPQ010000002.1"/>
</dbReference>
<evidence type="ECO:0000313" key="3">
    <source>
        <dbReference type="Proteomes" id="UP000588586"/>
    </source>
</evidence>
<reference evidence="2 3" key="1">
    <citation type="submission" date="2020-04" db="EMBL/GenBank/DDBJ databases">
        <title>Knoellia sp. isolate from air conditioner.</title>
        <authorList>
            <person name="Chea S."/>
            <person name="Kim D.-U."/>
        </authorList>
    </citation>
    <scope>NUCLEOTIDE SEQUENCE [LARGE SCALE GENOMIC DNA]</scope>
    <source>
        <strain evidence="2 3">DB2414S</strain>
    </source>
</reference>
<proteinExistence type="predicted"/>
<comment type="caution">
    <text evidence="2">The sequence shown here is derived from an EMBL/GenBank/DDBJ whole genome shotgun (WGS) entry which is preliminary data.</text>
</comment>
<evidence type="ECO:0000313" key="2">
    <source>
        <dbReference type="EMBL" id="NNM46516.1"/>
    </source>
</evidence>
<keyword evidence="1" id="KW-0472">Membrane</keyword>
<dbReference type="EMBL" id="JABEPQ010000002">
    <property type="protein sequence ID" value="NNM46516.1"/>
    <property type="molecule type" value="Genomic_DNA"/>
</dbReference>